<dbReference type="SUPFAM" id="SSF81653">
    <property type="entry name" value="Calcium ATPase, transduction domain A"/>
    <property type="match status" value="1"/>
</dbReference>
<feature type="transmembrane region" description="Helical" evidence="10">
    <location>
        <begin position="268"/>
        <end position="289"/>
    </location>
</feature>
<dbReference type="InterPro" id="IPR023214">
    <property type="entry name" value="HAD_sf"/>
</dbReference>
<dbReference type="SMART" id="SM00831">
    <property type="entry name" value="Cation_ATPase_N"/>
    <property type="match status" value="1"/>
</dbReference>
<feature type="transmembrane region" description="Helical" evidence="10">
    <location>
        <begin position="757"/>
        <end position="782"/>
    </location>
</feature>
<dbReference type="RefSeq" id="WP_307490498.1">
    <property type="nucleotide sequence ID" value="NZ_JAUSSY010000007.1"/>
</dbReference>
<dbReference type="PANTHER" id="PTHR42861">
    <property type="entry name" value="CALCIUM-TRANSPORTING ATPASE"/>
    <property type="match status" value="1"/>
</dbReference>
<dbReference type="Pfam" id="PF00689">
    <property type="entry name" value="Cation_ATPase_C"/>
    <property type="match status" value="1"/>
</dbReference>
<feature type="transmembrane region" description="Helical" evidence="10">
    <location>
        <begin position="301"/>
        <end position="326"/>
    </location>
</feature>
<dbReference type="Gene3D" id="1.20.1110.10">
    <property type="entry name" value="Calcium-transporting ATPase, transmembrane domain"/>
    <property type="match status" value="1"/>
</dbReference>
<evidence type="ECO:0000313" key="13">
    <source>
        <dbReference type="Proteomes" id="UP001226389"/>
    </source>
</evidence>
<keyword evidence="7 10" id="KW-0472">Membrane</keyword>
<dbReference type="SUPFAM" id="SSF81660">
    <property type="entry name" value="Metal cation-transporting ATPase, ATP-binding domain N"/>
    <property type="match status" value="1"/>
</dbReference>
<dbReference type="InterPro" id="IPR023299">
    <property type="entry name" value="ATPase_P-typ_cyto_dom_N"/>
</dbReference>
<evidence type="ECO:0000256" key="6">
    <source>
        <dbReference type="ARBA" id="ARBA00022989"/>
    </source>
</evidence>
<dbReference type="InterPro" id="IPR001757">
    <property type="entry name" value="P_typ_ATPase"/>
</dbReference>
<comment type="subcellular location">
    <subcellularLocation>
        <location evidence="1">Cell membrane</location>
        <topology evidence="1">Multi-pass membrane protein</topology>
    </subcellularLocation>
</comment>
<evidence type="ECO:0000256" key="7">
    <source>
        <dbReference type="ARBA" id="ARBA00023136"/>
    </source>
</evidence>
<keyword evidence="6 10" id="KW-1133">Transmembrane helix</keyword>
<dbReference type="EMBL" id="JAUSSY010000007">
    <property type="protein sequence ID" value="MDQ0119112.1"/>
    <property type="molecule type" value="Genomic_DNA"/>
</dbReference>
<dbReference type="InterPro" id="IPR036412">
    <property type="entry name" value="HAD-like_sf"/>
</dbReference>
<dbReference type="InterPro" id="IPR006068">
    <property type="entry name" value="ATPase_P-typ_cation-transptr_C"/>
</dbReference>
<evidence type="ECO:0000256" key="9">
    <source>
        <dbReference type="SAM" id="MobiDB-lite"/>
    </source>
</evidence>
<keyword evidence="4" id="KW-0067">ATP-binding</keyword>
<feature type="transmembrane region" description="Helical" evidence="10">
    <location>
        <begin position="826"/>
        <end position="848"/>
    </location>
</feature>
<sequence>MAKRRPSRNSHVTARQQDPSGSGTGPGDAGDPAHHGLPVHEVVLLLETDAARGLDQEEVARRRAQFGVNELPRSQRAGIARKLGRQFNNPLVYVLLAAAVVTVFLGEFLDSAVILAVVLVNTLIGFIQEVRAEAALDALHSLVRTHAAVMRGGERKHVPSEDLVPGDLVLLEAGDKVPADLRLVRLSALRVDESALTGESDPVAKDEVVLPQVTPVADRRNMLYSGTLVTAGTGAGIVVAIGGETELGEIHRLMGAVRPVATPLTLKLARFSTTLTVAILALAAVAFLAGLAHGERPGQMFTAAVALAVGAIPEGLPAAVTVTLAIGVRRMARRRAVVRRLPVVETLGSTTVICSDKTGTFTENQMTIRALWTPSGWYDVTGSGYGPEGHITPSAPQHPAPQHPDGRNLAAGVTRPGGAAMPGGAAHPGDAALPKDDALQWSLLGGAACNDASIRREGAGWQVRGDPTEAAMLVAAGKAGIKVQDFLAANPRQAELPFTSERQFMATLHASTLPEDGGTVFVKGAVERVLELCAHEMDGQGAGRPVRRHAVLSAAHALADDGLRVLATAMMSLPAGSGPLSATELRGRMTLTGLHAMHDPPREAAAASVKACQRAGVGVKMITGDHVRTAVTVAAAVGLAADSAAGTALTGADLDAIPADRLPEAVERATVFARVSPEQKLRLIGALQSRGHVAAMTGDGVNDAPALRQANVGISMGRSGTEVAKEASDIVLTDDDFATIEAAVEEGRNVFDNLTKFIVWTLPTNMAEGLVILVAILLGATLPILPTQILWINMTTAVALGLMLAFEPKEPGLMSRPPRPPDRPLLTWALTVRVLLVSALLVAGAWWLFEHEVATGASVAQARTSAVNLFVAVEVFYLFSCRSLTRPAWRIHPFGNRWLLVGVLVQAGGQLALTYTPLMNGLFHTAPIGADAWLRILGLALLASLAVAVDKRLRRRGF</sequence>
<evidence type="ECO:0000256" key="2">
    <source>
        <dbReference type="ARBA" id="ARBA00022692"/>
    </source>
</evidence>
<dbReference type="Proteomes" id="UP001226389">
    <property type="component" value="Unassembled WGS sequence"/>
</dbReference>
<dbReference type="InterPro" id="IPR059000">
    <property type="entry name" value="ATPase_P-type_domA"/>
</dbReference>
<dbReference type="PRINTS" id="PR00120">
    <property type="entry name" value="HATPASE"/>
</dbReference>
<evidence type="ECO:0000256" key="4">
    <source>
        <dbReference type="ARBA" id="ARBA00022840"/>
    </source>
</evidence>
<evidence type="ECO:0000256" key="5">
    <source>
        <dbReference type="ARBA" id="ARBA00022967"/>
    </source>
</evidence>
<dbReference type="NCBIfam" id="TIGR01494">
    <property type="entry name" value="ATPase_P-type"/>
    <property type="match status" value="2"/>
</dbReference>
<keyword evidence="12" id="KW-0378">Hydrolase</keyword>
<evidence type="ECO:0000313" key="12">
    <source>
        <dbReference type="EMBL" id="MDQ0119112.1"/>
    </source>
</evidence>
<evidence type="ECO:0000256" key="3">
    <source>
        <dbReference type="ARBA" id="ARBA00022741"/>
    </source>
</evidence>
<dbReference type="SFLD" id="SFLDS00003">
    <property type="entry name" value="Haloacid_Dehalogenase"/>
    <property type="match status" value="1"/>
</dbReference>
<comment type="caution">
    <text evidence="12">The sequence shown here is derived from an EMBL/GenBank/DDBJ whole genome shotgun (WGS) entry which is preliminary data.</text>
</comment>
<proteinExistence type="predicted"/>
<dbReference type="SFLD" id="SFLDF00027">
    <property type="entry name" value="p-type_atpase"/>
    <property type="match status" value="1"/>
</dbReference>
<feature type="transmembrane region" description="Helical" evidence="10">
    <location>
        <begin position="90"/>
        <end position="106"/>
    </location>
</feature>
<dbReference type="Gene3D" id="2.70.150.10">
    <property type="entry name" value="Calcium-transporting ATPase, cytoplasmic transduction domain A"/>
    <property type="match status" value="1"/>
</dbReference>
<dbReference type="InterPro" id="IPR023298">
    <property type="entry name" value="ATPase_P-typ_TM_dom_sf"/>
</dbReference>
<feature type="transmembrane region" description="Helical" evidence="10">
    <location>
        <begin position="788"/>
        <end position="806"/>
    </location>
</feature>
<organism evidence="12 13">
    <name type="scientific">Pseudarthrobacter defluvii</name>
    <dbReference type="NCBI Taxonomy" id="410837"/>
    <lineage>
        <taxon>Bacteria</taxon>
        <taxon>Bacillati</taxon>
        <taxon>Actinomycetota</taxon>
        <taxon>Actinomycetes</taxon>
        <taxon>Micrococcales</taxon>
        <taxon>Micrococcaceae</taxon>
        <taxon>Pseudarthrobacter</taxon>
    </lineage>
</organism>
<evidence type="ECO:0000256" key="10">
    <source>
        <dbReference type="SAM" id="Phobius"/>
    </source>
</evidence>
<dbReference type="SFLD" id="SFLDG00002">
    <property type="entry name" value="C1.7:_P-type_atpase_like"/>
    <property type="match status" value="1"/>
</dbReference>
<dbReference type="Pfam" id="PF00690">
    <property type="entry name" value="Cation_ATPase_N"/>
    <property type="match status" value="1"/>
</dbReference>
<name>A0ABT9UIM2_9MICC</name>
<gene>
    <name evidence="12" type="ORF">J2T22_002299</name>
</gene>
<feature type="compositionally biased region" description="Polar residues" evidence="9">
    <location>
        <begin position="9"/>
        <end position="21"/>
    </location>
</feature>
<dbReference type="InterPro" id="IPR004014">
    <property type="entry name" value="ATPase_P-typ_cation-transptr_N"/>
</dbReference>
<dbReference type="Pfam" id="PF00122">
    <property type="entry name" value="E1-E2_ATPase"/>
    <property type="match status" value="1"/>
</dbReference>
<dbReference type="InterPro" id="IPR008250">
    <property type="entry name" value="ATPase_P-typ_transduc_dom_A_sf"/>
</dbReference>
<comment type="catalytic activity">
    <reaction evidence="8">
        <text>ATP + H2O = ADP + phosphate + H(+)</text>
        <dbReference type="Rhea" id="RHEA:13065"/>
        <dbReference type="ChEBI" id="CHEBI:15377"/>
        <dbReference type="ChEBI" id="CHEBI:15378"/>
        <dbReference type="ChEBI" id="CHEBI:30616"/>
        <dbReference type="ChEBI" id="CHEBI:43474"/>
        <dbReference type="ChEBI" id="CHEBI:456216"/>
    </reaction>
</comment>
<dbReference type="Gene3D" id="3.40.1110.10">
    <property type="entry name" value="Calcium-transporting ATPase, cytoplasmic domain N"/>
    <property type="match status" value="1"/>
</dbReference>
<dbReference type="PRINTS" id="PR00119">
    <property type="entry name" value="CATATPASE"/>
</dbReference>
<accession>A0ABT9UIM2</accession>
<reference evidence="12 13" key="1">
    <citation type="submission" date="2023-07" db="EMBL/GenBank/DDBJ databases">
        <title>Sorghum-associated microbial communities from plants grown in Nebraska, USA.</title>
        <authorList>
            <person name="Schachtman D."/>
        </authorList>
    </citation>
    <scope>NUCLEOTIDE SEQUENCE [LARGE SCALE GENOMIC DNA]</scope>
    <source>
        <strain evidence="12 13">DS994</strain>
    </source>
</reference>
<dbReference type="GO" id="GO:0016787">
    <property type="term" value="F:hydrolase activity"/>
    <property type="evidence" value="ECO:0007669"/>
    <property type="project" value="UniProtKB-KW"/>
</dbReference>
<keyword evidence="5" id="KW-1278">Translocase</keyword>
<keyword evidence="3" id="KW-0547">Nucleotide-binding</keyword>
<dbReference type="InterPro" id="IPR044492">
    <property type="entry name" value="P_typ_ATPase_HD_dom"/>
</dbReference>
<feature type="domain" description="Cation-transporting P-type ATPase N-terminal" evidence="11">
    <location>
        <begin position="33"/>
        <end position="107"/>
    </location>
</feature>
<evidence type="ECO:0000256" key="1">
    <source>
        <dbReference type="ARBA" id="ARBA00004651"/>
    </source>
</evidence>
<dbReference type="Gene3D" id="3.40.50.1000">
    <property type="entry name" value="HAD superfamily/HAD-like"/>
    <property type="match status" value="1"/>
</dbReference>
<dbReference type="Pfam" id="PF13246">
    <property type="entry name" value="Cation_ATPase"/>
    <property type="match status" value="1"/>
</dbReference>
<keyword evidence="2 10" id="KW-0812">Transmembrane</keyword>
<dbReference type="SUPFAM" id="SSF56784">
    <property type="entry name" value="HAD-like"/>
    <property type="match status" value="1"/>
</dbReference>
<protein>
    <submittedName>
        <fullName evidence="12">Cation-transporting ATPase F</fullName>
        <ecNumber evidence="12">3.6.3.-</ecNumber>
    </submittedName>
</protein>
<feature type="region of interest" description="Disordered" evidence="9">
    <location>
        <begin position="1"/>
        <end position="33"/>
    </location>
</feature>
<feature type="transmembrane region" description="Helical" evidence="10">
    <location>
        <begin position="899"/>
        <end position="920"/>
    </location>
</feature>
<feature type="transmembrane region" description="Helical" evidence="10">
    <location>
        <begin position="932"/>
        <end position="949"/>
    </location>
</feature>
<evidence type="ECO:0000259" key="11">
    <source>
        <dbReference type="SMART" id="SM00831"/>
    </source>
</evidence>
<feature type="transmembrane region" description="Helical" evidence="10">
    <location>
        <begin position="860"/>
        <end position="879"/>
    </location>
</feature>
<dbReference type="SUPFAM" id="SSF81665">
    <property type="entry name" value="Calcium ATPase, transmembrane domain M"/>
    <property type="match status" value="1"/>
</dbReference>
<evidence type="ECO:0000256" key="8">
    <source>
        <dbReference type="ARBA" id="ARBA00049360"/>
    </source>
</evidence>
<dbReference type="EC" id="3.6.3.-" evidence="12"/>
<feature type="transmembrane region" description="Helical" evidence="10">
    <location>
        <begin position="112"/>
        <end position="130"/>
    </location>
</feature>
<keyword evidence="13" id="KW-1185">Reference proteome</keyword>